<evidence type="ECO:0000256" key="2">
    <source>
        <dbReference type="SAM" id="MobiDB-lite"/>
    </source>
</evidence>
<dbReference type="InterPro" id="IPR024548">
    <property type="entry name" value="Cu2_monoox_C"/>
</dbReference>
<keyword evidence="3" id="KW-0472">Membrane</keyword>
<keyword evidence="1" id="KW-1015">Disulfide bond</keyword>
<dbReference type="Pfam" id="PF03712">
    <property type="entry name" value="Cu2_monoox_C"/>
    <property type="match status" value="1"/>
</dbReference>
<feature type="signal peptide" evidence="4">
    <location>
        <begin position="1"/>
        <end position="27"/>
    </location>
</feature>
<feature type="transmembrane region" description="Helical" evidence="3">
    <location>
        <begin position="346"/>
        <end position="373"/>
    </location>
</feature>
<proteinExistence type="predicted"/>
<reference evidence="6" key="2">
    <citation type="submission" date="2025-09" db="UniProtKB">
        <authorList>
            <consortium name="Ensembl"/>
        </authorList>
    </citation>
    <scope>IDENTIFICATION</scope>
</reference>
<evidence type="ECO:0000256" key="1">
    <source>
        <dbReference type="ARBA" id="ARBA00023157"/>
    </source>
</evidence>
<dbReference type="InterPro" id="IPR014784">
    <property type="entry name" value="Cu2_ascorb_mOase-like_C"/>
</dbReference>
<dbReference type="Ensembl" id="ENSEBUT00000023503.1">
    <property type="protein sequence ID" value="ENSEBUP00000022927.1"/>
    <property type="gene ID" value="ENSEBUG00000014131.1"/>
</dbReference>
<keyword evidence="3" id="KW-0812">Transmembrane</keyword>
<evidence type="ECO:0000313" key="6">
    <source>
        <dbReference type="Ensembl" id="ENSEBUP00000022927.1"/>
    </source>
</evidence>
<evidence type="ECO:0000313" key="7">
    <source>
        <dbReference type="Proteomes" id="UP000694388"/>
    </source>
</evidence>
<evidence type="ECO:0000256" key="4">
    <source>
        <dbReference type="SAM" id="SignalP"/>
    </source>
</evidence>
<dbReference type="Gene3D" id="2.60.120.230">
    <property type="match status" value="1"/>
</dbReference>
<dbReference type="InterPro" id="IPR008977">
    <property type="entry name" value="PHM/PNGase_F_dom_sf"/>
</dbReference>
<accession>A0A8C4R047</accession>
<protein>
    <recommendedName>
        <fullName evidence="5">Copper type II ascorbate-dependent monooxygenase C-terminal domain-containing protein</fullName>
    </recommendedName>
</protein>
<feature type="domain" description="Copper type II ascorbate-dependent monooxygenase C-terminal" evidence="5">
    <location>
        <begin position="49"/>
        <end position="147"/>
    </location>
</feature>
<name>A0A8C4R047_EPTBU</name>
<evidence type="ECO:0000259" key="5">
    <source>
        <dbReference type="Pfam" id="PF03712"/>
    </source>
</evidence>
<feature type="compositionally biased region" description="Basic and acidic residues" evidence="2">
    <location>
        <begin position="424"/>
        <end position="438"/>
    </location>
</feature>
<keyword evidence="7" id="KW-1185">Reference proteome</keyword>
<dbReference type="AlphaFoldDB" id="A0A8C4R047"/>
<dbReference type="GO" id="GO:0016715">
    <property type="term" value="F:oxidoreductase activity, acting on paired donors, with incorporation or reduction of molecular oxygen, reduced ascorbate as one donor, and incorporation of one atom of oxygen"/>
    <property type="evidence" value="ECO:0007669"/>
    <property type="project" value="InterPro"/>
</dbReference>
<dbReference type="Proteomes" id="UP000694388">
    <property type="component" value="Unplaced"/>
</dbReference>
<reference evidence="6" key="1">
    <citation type="submission" date="2025-08" db="UniProtKB">
        <authorList>
            <consortium name="Ensembl"/>
        </authorList>
    </citation>
    <scope>IDENTIFICATION</scope>
</reference>
<keyword evidence="3" id="KW-1133">Transmembrane helix</keyword>
<keyword evidence="4" id="KW-0732">Signal</keyword>
<organism evidence="6 7">
    <name type="scientific">Eptatretus burgeri</name>
    <name type="common">Inshore hagfish</name>
    <dbReference type="NCBI Taxonomy" id="7764"/>
    <lineage>
        <taxon>Eukaryota</taxon>
        <taxon>Metazoa</taxon>
        <taxon>Chordata</taxon>
        <taxon>Craniata</taxon>
        <taxon>Vertebrata</taxon>
        <taxon>Cyclostomata</taxon>
        <taxon>Myxini</taxon>
        <taxon>Myxiniformes</taxon>
        <taxon>Myxinidae</taxon>
        <taxon>Eptatretinae</taxon>
        <taxon>Eptatretus</taxon>
    </lineage>
</organism>
<evidence type="ECO:0000256" key="3">
    <source>
        <dbReference type="SAM" id="Phobius"/>
    </source>
</evidence>
<sequence length="444" mass="49231">MEKPCKHQQRSTVLVLLLLAIPLPCPAIPTTMRSSLHQVSDGPSFFTGVFSLFANTAHLPEAADSVTLTVACRYNNPHPIYPVVLVSSSQPAGQQVEGYLVQDGEAILIGKQDTNLDEQVHTVTRPLEVRNGDTLLVRCRFSDSSTHRAQGKESCRLRIVYVTNARNVRRLQHCSTPHVRRPSSFQPALHQIFQANNHRLAQTNPNVMFQELIEPLLLESRLSPAQEPSLRFLLSQPMVRPLSQTNDRDLLEQLLRELVNLKASFNVENTLSDLGPPPADRILDSNEEEVEEEEMVFSNSKQPASPYQKSAEILPTSPLPVVVFSTTPDLPGISEAQRDAASRKRLGVGVAMTIGFVVVFTTLFSLGLAALVVRMRRKNVERGVTKAWAQPHDVPAKSFVSKFKERWGGLRGLRPQGEGYTKLDTGERAEIAENETEKTQGGAD</sequence>
<feature type="region of interest" description="Disordered" evidence="2">
    <location>
        <begin position="416"/>
        <end position="444"/>
    </location>
</feature>
<feature type="chain" id="PRO_5033983608" description="Copper type II ascorbate-dependent monooxygenase C-terminal domain-containing protein" evidence="4">
    <location>
        <begin position="28"/>
        <end position="444"/>
    </location>
</feature>
<dbReference type="SUPFAM" id="SSF49742">
    <property type="entry name" value="PHM/PNGase F"/>
    <property type="match status" value="1"/>
</dbReference>